<dbReference type="AlphaFoldDB" id="A0A1D8IK26"/>
<dbReference type="Gene3D" id="3.40.50.620">
    <property type="entry name" value="HUPs"/>
    <property type="match status" value="1"/>
</dbReference>
<dbReference type="PANTHER" id="PTHR42914">
    <property type="entry name" value="7-CYANO-7-DEAZAGUANINE SYNTHASE"/>
    <property type="match status" value="1"/>
</dbReference>
<evidence type="ECO:0000256" key="1">
    <source>
        <dbReference type="ARBA" id="ARBA00005061"/>
    </source>
</evidence>
<evidence type="ECO:0000256" key="4">
    <source>
        <dbReference type="ARBA" id="ARBA00022741"/>
    </source>
</evidence>
<dbReference type="PIRSF" id="PIRSF006293">
    <property type="entry name" value="ExsB"/>
    <property type="match status" value="1"/>
</dbReference>
<dbReference type="KEGG" id="aprs:BI364_01285"/>
<evidence type="ECO:0000256" key="3">
    <source>
        <dbReference type="ARBA" id="ARBA00022723"/>
    </source>
</evidence>
<evidence type="ECO:0000256" key="7">
    <source>
        <dbReference type="ARBA" id="ARBA00022840"/>
    </source>
</evidence>
<keyword evidence="5" id="KW-0671">Queuosine biosynthesis</keyword>
<comment type="catalytic activity">
    <reaction evidence="10">
        <text>7-carboxy-7-carbaguanine + NH4(+) + 2 ATP = 7-cyano-7-carbaguanine + 2 AMP + 2 diphosphate + 2 H(+)</text>
        <dbReference type="Rhea" id="RHEA:27982"/>
        <dbReference type="ChEBI" id="CHEBI:15378"/>
        <dbReference type="ChEBI" id="CHEBI:28938"/>
        <dbReference type="ChEBI" id="CHEBI:30616"/>
        <dbReference type="ChEBI" id="CHEBI:33019"/>
        <dbReference type="ChEBI" id="CHEBI:45075"/>
        <dbReference type="ChEBI" id="CHEBI:61036"/>
        <dbReference type="ChEBI" id="CHEBI:456215"/>
        <dbReference type="EC" id="6.3.4.20"/>
    </reaction>
</comment>
<name>A0A1D8IK26_9GAMM</name>
<dbReference type="EMBL" id="CP017415">
    <property type="protein sequence ID" value="AOU96818.1"/>
    <property type="molecule type" value="Genomic_DNA"/>
</dbReference>
<dbReference type="SUPFAM" id="SSF52402">
    <property type="entry name" value="Adenine nucleotide alpha hydrolases-like"/>
    <property type="match status" value="1"/>
</dbReference>
<dbReference type="InterPro" id="IPR014729">
    <property type="entry name" value="Rossmann-like_a/b/a_fold"/>
</dbReference>
<dbReference type="GO" id="GO:0008616">
    <property type="term" value="P:tRNA queuosine(34) biosynthetic process"/>
    <property type="evidence" value="ECO:0007669"/>
    <property type="project" value="UniProtKB-KW"/>
</dbReference>
<dbReference type="EC" id="6.3.4.20" evidence="9"/>
<evidence type="ECO:0000256" key="10">
    <source>
        <dbReference type="ARBA" id="ARBA00047890"/>
    </source>
</evidence>
<dbReference type="CDD" id="cd01995">
    <property type="entry name" value="QueC-like"/>
    <property type="match status" value="1"/>
</dbReference>
<comment type="similarity">
    <text evidence="8">Belongs to the QueC family.</text>
</comment>
<evidence type="ECO:0000256" key="2">
    <source>
        <dbReference type="ARBA" id="ARBA00022598"/>
    </source>
</evidence>
<keyword evidence="6" id="KW-0862">Zinc</keyword>
<dbReference type="Pfam" id="PF06508">
    <property type="entry name" value="QueC"/>
    <property type="match status" value="1"/>
</dbReference>
<reference evidence="12" key="1">
    <citation type="submission" date="2016-09" db="EMBL/GenBank/DDBJ databases">
        <title>Acidihalobacter prosperus F5.</title>
        <authorList>
            <person name="Khaleque H.N."/>
            <person name="Ramsay J.P."/>
            <person name="Kaksonen A.H."/>
            <person name="Boxall N.J."/>
            <person name="Watkin E.L.J."/>
        </authorList>
    </citation>
    <scope>NUCLEOTIDE SEQUENCE [LARGE SCALE GENOMIC DNA]</scope>
    <source>
        <strain evidence="12">F5</strain>
    </source>
</reference>
<keyword evidence="4" id="KW-0547">Nucleotide-binding</keyword>
<proteinExistence type="inferred from homology"/>
<evidence type="ECO:0000313" key="12">
    <source>
        <dbReference type="Proteomes" id="UP000095401"/>
    </source>
</evidence>
<evidence type="ECO:0000256" key="9">
    <source>
        <dbReference type="ARBA" id="ARBA00039149"/>
    </source>
</evidence>
<keyword evidence="7" id="KW-0067">ATP-binding</keyword>
<accession>A0A1D8IK26</accession>
<dbReference type="GO" id="GO:0046872">
    <property type="term" value="F:metal ion binding"/>
    <property type="evidence" value="ECO:0007669"/>
    <property type="project" value="UniProtKB-KW"/>
</dbReference>
<evidence type="ECO:0000256" key="6">
    <source>
        <dbReference type="ARBA" id="ARBA00022833"/>
    </source>
</evidence>
<dbReference type="Proteomes" id="UP000095401">
    <property type="component" value="Chromosome"/>
</dbReference>
<keyword evidence="3" id="KW-0479">Metal-binding</keyword>
<dbReference type="GO" id="GO:0005524">
    <property type="term" value="F:ATP binding"/>
    <property type="evidence" value="ECO:0007669"/>
    <property type="project" value="UniProtKB-KW"/>
</dbReference>
<dbReference type="GO" id="GO:0016874">
    <property type="term" value="F:ligase activity"/>
    <property type="evidence" value="ECO:0007669"/>
    <property type="project" value="UniProtKB-KW"/>
</dbReference>
<organism evidence="11 12">
    <name type="scientific">Acidihalobacter yilgarnensis</name>
    <dbReference type="NCBI Taxonomy" id="2819280"/>
    <lineage>
        <taxon>Bacteria</taxon>
        <taxon>Pseudomonadati</taxon>
        <taxon>Pseudomonadota</taxon>
        <taxon>Gammaproteobacteria</taxon>
        <taxon>Chromatiales</taxon>
        <taxon>Ectothiorhodospiraceae</taxon>
        <taxon>Acidihalobacter</taxon>
    </lineage>
</organism>
<gene>
    <name evidence="11" type="ORF">BI364_01285</name>
</gene>
<dbReference type="InterPro" id="IPR018317">
    <property type="entry name" value="QueC"/>
</dbReference>
<keyword evidence="12" id="KW-1185">Reference proteome</keyword>
<evidence type="ECO:0000313" key="11">
    <source>
        <dbReference type="EMBL" id="AOU96818.1"/>
    </source>
</evidence>
<comment type="pathway">
    <text evidence="1">Purine metabolism; 7-cyano-7-deazaguanine biosynthesis.</text>
</comment>
<evidence type="ECO:0000256" key="5">
    <source>
        <dbReference type="ARBA" id="ARBA00022785"/>
    </source>
</evidence>
<keyword evidence="2" id="KW-0436">Ligase</keyword>
<sequence length="223" mass="24111">MQVRESFVKGGDSQATFSSPTLVLLSGGIESATLLHREYRDGPVLALFVDYAQRASARECAAAKSQCLALGLELETLDLSQVGAAFRRGRTWQPHVPLPHRNLILLSLALSFATERHVRRLCLALNREDAEAYPSGSPTFVEHFRTLAAHLSEIVVEAPLIALDKAAIIRLGGTLGVDYACTYSCLLGRDRPCGGCPQCVKRRAAFAAAGRIDPALNPSEDQP</sequence>
<protein>
    <recommendedName>
        <fullName evidence="9">7-cyano-7-deazaguanine synthase</fullName>
        <ecNumber evidence="9">6.3.4.20</ecNumber>
    </recommendedName>
</protein>
<evidence type="ECO:0000256" key="8">
    <source>
        <dbReference type="ARBA" id="ARBA00037993"/>
    </source>
</evidence>
<dbReference type="RefSeq" id="WP_070077211.1">
    <property type="nucleotide sequence ID" value="NZ_CP017415.1"/>
</dbReference>
<dbReference type="PANTHER" id="PTHR42914:SF1">
    <property type="entry name" value="7-CYANO-7-DEAZAGUANINE SYNTHASE"/>
    <property type="match status" value="1"/>
</dbReference>